<evidence type="ECO:0000313" key="3">
    <source>
        <dbReference type="Proteomes" id="UP000005737"/>
    </source>
</evidence>
<evidence type="ECO:0000313" key="2">
    <source>
        <dbReference type="EMBL" id="EHQ06062.1"/>
    </source>
</evidence>
<dbReference type="EMBL" id="JH597773">
    <property type="protein sequence ID" value="EHQ06062.1"/>
    <property type="molecule type" value="Genomic_DNA"/>
</dbReference>
<reference evidence="2 3" key="1">
    <citation type="submission" date="2011-10" db="EMBL/GenBank/DDBJ databases">
        <title>The Improved High-Quality Draft genome of Leptonema illini DSM 21528.</title>
        <authorList>
            <consortium name="US DOE Joint Genome Institute (JGI-PGF)"/>
            <person name="Lucas S."/>
            <person name="Copeland A."/>
            <person name="Lapidus A."/>
            <person name="Glavina del Rio T."/>
            <person name="Dalin E."/>
            <person name="Tice H."/>
            <person name="Bruce D."/>
            <person name="Goodwin L."/>
            <person name="Pitluck S."/>
            <person name="Peters L."/>
            <person name="Mikhailova N."/>
            <person name="Held B."/>
            <person name="Kyrpides N."/>
            <person name="Mavromatis K."/>
            <person name="Ivanova N."/>
            <person name="Markowitz V."/>
            <person name="Cheng J.-F."/>
            <person name="Hugenholtz P."/>
            <person name="Woyke T."/>
            <person name="Wu D."/>
            <person name="Gronow S."/>
            <person name="Wellnitz S."/>
            <person name="Brambilla E.-M."/>
            <person name="Klenk H.-P."/>
            <person name="Eisen J.A."/>
        </authorList>
    </citation>
    <scope>NUCLEOTIDE SEQUENCE [LARGE SCALE GENOMIC DNA]</scope>
    <source>
        <strain evidence="2 3">DSM 21528</strain>
    </source>
</reference>
<organism evidence="2 3">
    <name type="scientific">Leptonema illini DSM 21528</name>
    <dbReference type="NCBI Taxonomy" id="929563"/>
    <lineage>
        <taxon>Bacteria</taxon>
        <taxon>Pseudomonadati</taxon>
        <taxon>Spirochaetota</taxon>
        <taxon>Spirochaetia</taxon>
        <taxon>Leptospirales</taxon>
        <taxon>Leptospiraceae</taxon>
        <taxon>Leptonema</taxon>
    </lineage>
</organism>
<feature type="transmembrane region" description="Helical" evidence="1">
    <location>
        <begin position="25"/>
        <end position="46"/>
    </location>
</feature>
<gene>
    <name evidence="2" type="ORF">Lepil_1372</name>
</gene>
<evidence type="ECO:0008006" key="4">
    <source>
        <dbReference type="Google" id="ProtNLM"/>
    </source>
</evidence>
<dbReference type="STRING" id="183.GCA_002009735_03910"/>
<evidence type="ECO:0000256" key="1">
    <source>
        <dbReference type="SAM" id="Phobius"/>
    </source>
</evidence>
<protein>
    <recommendedName>
        <fullName evidence="4">YcxB-like protein domain-containing protein</fullName>
    </recommendedName>
</protein>
<accession>H2CJC2</accession>
<proteinExistence type="predicted"/>
<dbReference type="HOGENOM" id="CLU_1702102_0_0_12"/>
<dbReference type="AlphaFoldDB" id="H2CJC2"/>
<feature type="transmembrane region" description="Helical" evidence="1">
    <location>
        <begin position="52"/>
        <end position="71"/>
    </location>
</feature>
<dbReference type="Proteomes" id="UP000005737">
    <property type="component" value="Unassembled WGS sequence"/>
</dbReference>
<sequence length="154" mass="17564">MSFRFRLTDKEFAKLTLQMYYRKPLTLLVLLFVPVYVGYIVINVPLNDINQILPLAILPIFVLFVLPMSVWQGAMRTYQNTPALSEEMHINVSSDKITIETVSKVVEHQRSDLRRVLNLSGAKVLVFGPGHLVPIPKRILGQAEISFLDSLQKK</sequence>
<keyword evidence="3" id="KW-1185">Reference proteome</keyword>
<name>H2CJC2_9LEPT</name>
<keyword evidence="1" id="KW-1133">Transmembrane helix</keyword>
<keyword evidence="1" id="KW-0812">Transmembrane</keyword>
<dbReference type="RefSeq" id="WP_002771245.1">
    <property type="nucleotide sequence ID" value="NZ_JH597773.1"/>
</dbReference>
<keyword evidence="1" id="KW-0472">Membrane</keyword>